<dbReference type="Pfam" id="PF00640">
    <property type="entry name" value="PID"/>
    <property type="match status" value="1"/>
</dbReference>
<dbReference type="CDD" id="cd01209">
    <property type="entry name" value="PTB_Shc"/>
    <property type="match status" value="1"/>
</dbReference>
<evidence type="ECO:0000256" key="11">
    <source>
        <dbReference type="ARBA" id="ARBA00023136"/>
    </source>
</evidence>
<dbReference type="GO" id="GO:0006123">
    <property type="term" value="P:mitochondrial electron transport, cytochrome c to oxygen"/>
    <property type="evidence" value="ECO:0007669"/>
    <property type="project" value="UniProtKB-UniRule"/>
</dbReference>
<sequence length="273" mass="30473">YVGCLGINTSMKSLDFDTRSAIAKECINRVCELGRLKTPDKKRRPEKRITRMLADNPNMECAGADVNLVITSGYLHLTVIETGENIARHEMPNISFASGGDADTLDFVAYVAKDHRYGRACFVLECGGGLAQDDRQSRLSSGGVDANPGLAVPKHGRKESEDEFDQRYVNYFNRKDIDGWEIRKAMNDMHGMDLVPEPKIVIAALNACRRVNDHALCVRYLEAIKMKSSSHPEMYAYVIQEVRPTLDELGISTPEEMGYGEPELALANPFDMH</sequence>
<feature type="domain" description="PID" evidence="15">
    <location>
        <begin position="1"/>
        <end position="126"/>
    </location>
</feature>
<evidence type="ECO:0000256" key="2">
    <source>
        <dbReference type="ARBA" id="ARBA00004673"/>
    </source>
</evidence>
<dbReference type="InterPro" id="IPR011993">
    <property type="entry name" value="PH-like_dom_sf"/>
</dbReference>
<dbReference type="Gene3D" id="1.25.40.40">
    <property type="entry name" value="Cytochrome c oxidase, subunit Va/VI"/>
    <property type="match status" value="1"/>
</dbReference>
<keyword evidence="5 13" id="KW-0349">Heme</keyword>
<evidence type="ECO:0000256" key="5">
    <source>
        <dbReference type="ARBA" id="ARBA00022617"/>
    </source>
</evidence>
<dbReference type="InterPro" id="IPR006020">
    <property type="entry name" value="PTB/PI_dom"/>
</dbReference>
<evidence type="ECO:0000259" key="15">
    <source>
        <dbReference type="PROSITE" id="PS01179"/>
    </source>
</evidence>
<dbReference type="Pfam" id="PF02284">
    <property type="entry name" value="COX5A"/>
    <property type="match status" value="1"/>
</dbReference>
<evidence type="ECO:0000256" key="6">
    <source>
        <dbReference type="ARBA" id="ARBA00022723"/>
    </source>
</evidence>
<keyword evidence="17" id="KW-1185">Reference proteome</keyword>
<comment type="subunit">
    <text evidence="13">Component of the cytochrome c oxidase (complex IV, CIV), a multisubunit enzyme composed of a catalytic core of 3 subunits and several supernumerary subunits. The complex exists as a monomer or a dimer and forms supercomplexes (SCs) in the inner mitochondrial membrane with ubiquinol-cytochrome c oxidoreductase (cytochrome b-c1 complex, complex III, CIII).</text>
</comment>
<dbReference type="SUPFAM" id="SSF50729">
    <property type="entry name" value="PH domain-like"/>
    <property type="match status" value="1"/>
</dbReference>
<evidence type="ECO:0000256" key="9">
    <source>
        <dbReference type="ARBA" id="ARBA00023004"/>
    </source>
</evidence>
<dbReference type="OrthoDB" id="5778907at2759"/>
<dbReference type="GO" id="GO:0046872">
    <property type="term" value="F:metal ion binding"/>
    <property type="evidence" value="ECO:0007669"/>
    <property type="project" value="UniProtKB-UniRule"/>
</dbReference>
<dbReference type="GO" id="GO:0035556">
    <property type="term" value="P:intracellular signal transduction"/>
    <property type="evidence" value="ECO:0007669"/>
    <property type="project" value="InterPro"/>
</dbReference>
<evidence type="ECO:0000256" key="12">
    <source>
        <dbReference type="ARBA" id="ARBA00031049"/>
    </source>
</evidence>
<evidence type="ECO:0000313" key="17">
    <source>
        <dbReference type="Proteomes" id="UP000759131"/>
    </source>
</evidence>
<dbReference type="EMBL" id="OC857656">
    <property type="protein sequence ID" value="CAD7625466.1"/>
    <property type="molecule type" value="Genomic_DNA"/>
</dbReference>
<accession>A0A7R9KPA7</accession>
<name>A0A7R9KPA7_9ACAR</name>
<keyword evidence="9 13" id="KW-0408">Iron</keyword>
<dbReference type="InterPro" id="IPR036545">
    <property type="entry name" value="Cyt_c_oxidase_su5A/6_sf"/>
</dbReference>
<evidence type="ECO:0000256" key="1">
    <source>
        <dbReference type="ARBA" id="ARBA00004443"/>
    </source>
</evidence>
<reference evidence="16" key="1">
    <citation type="submission" date="2020-11" db="EMBL/GenBank/DDBJ databases">
        <authorList>
            <person name="Tran Van P."/>
        </authorList>
    </citation>
    <scope>NUCLEOTIDE SEQUENCE</scope>
</reference>
<evidence type="ECO:0000256" key="13">
    <source>
        <dbReference type="RuleBase" id="RU368103"/>
    </source>
</evidence>
<feature type="region of interest" description="Disordered" evidence="14">
    <location>
        <begin position="137"/>
        <end position="158"/>
    </location>
</feature>
<dbReference type="Gene3D" id="2.30.29.30">
    <property type="entry name" value="Pleckstrin-homology domain (PH domain)/Phosphotyrosine-binding domain (PTB)"/>
    <property type="match status" value="1"/>
</dbReference>
<proteinExistence type="inferred from homology"/>
<dbReference type="CDD" id="cd00923">
    <property type="entry name" value="Cyt_c_Oxidase_Va"/>
    <property type="match status" value="1"/>
</dbReference>
<evidence type="ECO:0000256" key="14">
    <source>
        <dbReference type="SAM" id="MobiDB-lite"/>
    </source>
</evidence>
<keyword evidence="6 13" id="KW-0479">Metal-binding</keyword>
<evidence type="ECO:0000256" key="3">
    <source>
        <dbReference type="ARBA" id="ARBA00007972"/>
    </source>
</evidence>
<protein>
    <recommendedName>
        <fullName evidence="4 13">Cytochrome c oxidase subunit 5A, mitochondrial</fullName>
    </recommendedName>
    <alternativeName>
        <fullName evidence="12 13">Cytochrome c oxidase polypeptide Va</fullName>
    </alternativeName>
</protein>
<evidence type="ECO:0000313" key="16">
    <source>
        <dbReference type="EMBL" id="CAD7625466.1"/>
    </source>
</evidence>
<comment type="subcellular location">
    <subcellularLocation>
        <location evidence="1 13">Mitochondrion inner membrane</location>
        <topology evidence="1 13">Peripheral membrane protein</topology>
        <orientation evidence="1 13">Matrix side</orientation>
    </subcellularLocation>
</comment>
<dbReference type="EMBL" id="CAJPIZ010003081">
    <property type="protein sequence ID" value="CAG2105896.1"/>
    <property type="molecule type" value="Genomic_DNA"/>
</dbReference>
<comment type="pathway">
    <text evidence="2 13">Energy metabolism; oxidative phosphorylation.</text>
</comment>
<dbReference type="PANTHER" id="PTHR14200">
    <property type="entry name" value="CYTOCHROME C OXIDASE POLYPEPTIDE"/>
    <property type="match status" value="1"/>
</dbReference>
<comment type="similarity">
    <text evidence="3 13">Belongs to the cytochrome c oxidase subunit 5A family.</text>
</comment>
<dbReference type="SUPFAM" id="SSF48479">
    <property type="entry name" value="Cytochrome c oxidase subunit E"/>
    <property type="match status" value="1"/>
</dbReference>
<evidence type="ECO:0000256" key="7">
    <source>
        <dbReference type="ARBA" id="ARBA00022792"/>
    </source>
</evidence>
<dbReference type="GO" id="GO:0005743">
    <property type="term" value="C:mitochondrial inner membrane"/>
    <property type="evidence" value="ECO:0007669"/>
    <property type="project" value="UniProtKB-SubCell"/>
</dbReference>
<keyword evidence="8 13" id="KW-0809">Transit peptide</keyword>
<evidence type="ECO:0000256" key="10">
    <source>
        <dbReference type="ARBA" id="ARBA00023128"/>
    </source>
</evidence>
<keyword evidence="10 13" id="KW-0496">Mitochondrion</keyword>
<organism evidence="16">
    <name type="scientific">Medioppia subpectinata</name>
    <dbReference type="NCBI Taxonomy" id="1979941"/>
    <lineage>
        <taxon>Eukaryota</taxon>
        <taxon>Metazoa</taxon>
        <taxon>Ecdysozoa</taxon>
        <taxon>Arthropoda</taxon>
        <taxon>Chelicerata</taxon>
        <taxon>Arachnida</taxon>
        <taxon>Acari</taxon>
        <taxon>Acariformes</taxon>
        <taxon>Sarcoptiformes</taxon>
        <taxon>Oribatida</taxon>
        <taxon>Brachypylina</taxon>
        <taxon>Oppioidea</taxon>
        <taxon>Oppiidae</taxon>
        <taxon>Medioppia</taxon>
    </lineage>
</organism>
<dbReference type="SMART" id="SM00462">
    <property type="entry name" value="PTB"/>
    <property type="match status" value="1"/>
</dbReference>
<keyword evidence="11 13" id="KW-0472">Membrane</keyword>
<dbReference type="InterPro" id="IPR006019">
    <property type="entry name" value="PID_Shc-like"/>
</dbReference>
<dbReference type="AlphaFoldDB" id="A0A7R9KPA7"/>
<dbReference type="PRINTS" id="PR00629">
    <property type="entry name" value="SHCPIDOMAIN"/>
</dbReference>
<gene>
    <name evidence="16" type="ORF">OSB1V03_LOCUS5900</name>
</gene>
<dbReference type="PROSITE" id="PS01179">
    <property type="entry name" value="PID"/>
    <property type="match status" value="1"/>
</dbReference>
<evidence type="ECO:0000256" key="4">
    <source>
        <dbReference type="ARBA" id="ARBA00021968"/>
    </source>
</evidence>
<dbReference type="PANTHER" id="PTHR14200:SF11">
    <property type="entry name" value="CYTOCHROME C OXIDASE SUBUNIT 5A, MITOCHONDRIAL"/>
    <property type="match status" value="1"/>
</dbReference>
<dbReference type="FunFam" id="2.30.29.30:FF:000377">
    <property type="entry name" value="Shc transforming protein"/>
    <property type="match status" value="1"/>
</dbReference>
<dbReference type="UniPathway" id="UPA00705"/>
<comment type="function">
    <text evidence="13">Component of the cytochrome c oxidase, the last enzyme in the mitochondrial electron transport chain which drives oxidative phosphorylation. The respiratory chain contains 3 multisubunit complexes succinate dehydrogenase (complex II, CII), ubiquinol-cytochrome c oxidoreductase (cytochrome b-c1 complex, complex III, CIII) and cytochrome c oxidase (complex IV, CIV), that cooperate to transfer electrons derived from NADH and succinate to molecular oxygen, creating an electrochemical gradient over the inner membrane that drives transmembrane transport and the ATP synthase. Cytochrome c oxidase is the component of the respiratory chain that catalyzes the reduction of oxygen to water. Electrons originating from reduced cytochrome c in the intermembrane space (IMS) are transferred via the dinuclear copper A center (CU(A)) of subunit 2 and heme A of subunit 1 to the active site in subunit 1, a binuclear center (BNC) formed by heme A3 and copper B (CU(B)). The BNC reduces molecular oxygen to 2 water molecules using 4 electrons from cytochrome c in the IMS and 4 protons from the mitochondrial matrix.</text>
</comment>
<evidence type="ECO:0000256" key="8">
    <source>
        <dbReference type="ARBA" id="ARBA00022946"/>
    </source>
</evidence>
<dbReference type="GO" id="GO:0045277">
    <property type="term" value="C:respiratory chain complex IV"/>
    <property type="evidence" value="ECO:0007669"/>
    <property type="project" value="UniProtKB-UniRule"/>
</dbReference>
<feature type="non-terminal residue" evidence="16">
    <location>
        <position position="1"/>
    </location>
</feature>
<keyword evidence="7 13" id="KW-0999">Mitochondrion inner membrane</keyword>
<dbReference type="Proteomes" id="UP000759131">
    <property type="component" value="Unassembled WGS sequence"/>
</dbReference>
<dbReference type="InterPro" id="IPR003204">
    <property type="entry name" value="Cyt_c_oxidase_su5A/6"/>
</dbReference>